<sequence length="637" mass="67154">MVQAGVDVAALTRILAGIAGGDPDNNAGAAITALRADGSADLADVLNRVHSEMSRLRRREHELTVLFSSARDLAETRDLDVLLSRLVVRAHELVGTDITYLSAFDTSTRELRVRKSVGAVTPEFQNLRVPPDKGLASRVAASRTAQWTSRYSDYAGGPHDSGIDEAVAAEGVVSILGVPMLAEDTVLGVLFAATRHERAFGAEEIALLSALADHASVVMQTAGILKQLKDSEENTQRALARLQDHVAARDRSNVVHQKLVAAVLTAGGFGSVAATVAEALGRAVAIVDADATLVAAAGAAAVDPRQCEAPAVRAAIATSRETGLCCAVDDPRSPVEVVAVITAGAQYYGALLLGHGDLALGPVDQRTVERAAQVCALMTLQQNAVDDADRRTRAELVADLVGPAPQRRGDLARRLRQHGLAEADLCSVVAVVVEQERRAAATRFLAALLPAPALVAEVAGLVVVLGGDRDPHATAVTLRHRLADHLGAPVLGICPPVCAGIDELPQAFGAALRTARLLDALGVTDTVVDTAEYELFGMLFGHDPDSVHRFIAVTLGPVLDYDATNGTDLTATLAAFVRNGASPTRTARAMNYHSNTILARLERITALLGDRWRDDEHLYRISTAVRLDELRRSGAGG</sequence>
<dbReference type="InterPro" id="IPR042070">
    <property type="entry name" value="PucR_C-HTH_sf"/>
</dbReference>
<dbReference type="InterPro" id="IPR029016">
    <property type="entry name" value="GAF-like_dom_sf"/>
</dbReference>
<dbReference type="InterPro" id="IPR041522">
    <property type="entry name" value="CdaR_GGDEF"/>
</dbReference>
<dbReference type="EMBL" id="UGQT01000001">
    <property type="protein sequence ID" value="STZ61089.1"/>
    <property type="molecule type" value="Genomic_DNA"/>
</dbReference>
<dbReference type="Pfam" id="PF17853">
    <property type="entry name" value="GGDEF_2"/>
    <property type="match status" value="1"/>
</dbReference>
<dbReference type="Pfam" id="PF13185">
    <property type="entry name" value="GAF_2"/>
    <property type="match status" value="1"/>
</dbReference>
<evidence type="ECO:0000313" key="3">
    <source>
        <dbReference type="EMBL" id="STZ61089.1"/>
    </source>
</evidence>
<proteinExistence type="inferred from homology"/>
<dbReference type="AlphaFoldDB" id="A0A378TK15"/>
<dbReference type="InterPro" id="IPR051448">
    <property type="entry name" value="CdaR-like_regulators"/>
</dbReference>
<dbReference type="PANTHER" id="PTHR33744">
    <property type="entry name" value="CARBOHYDRATE DIACID REGULATOR"/>
    <property type="match status" value="1"/>
</dbReference>
<dbReference type="PANTHER" id="PTHR33744:SF1">
    <property type="entry name" value="DNA-BINDING TRANSCRIPTIONAL ACTIVATOR ADER"/>
    <property type="match status" value="1"/>
</dbReference>
<dbReference type="Pfam" id="PF13556">
    <property type="entry name" value="HTH_30"/>
    <property type="match status" value="1"/>
</dbReference>
<dbReference type="OrthoDB" id="8026818at2"/>
<reference evidence="3 4" key="1">
    <citation type="submission" date="2018-06" db="EMBL/GenBank/DDBJ databases">
        <authorList>
            <consortium name="Pathogen Informatics"/>
            <person name="Doyle S."/>
        </authorList>
    </citation>
    <scope>NUCLEOTIDE SEQUENCE [LARGE SCALE GENOMIC DNA]</scope>
    <source>
        <strain evidence="3 4">NCTC10821</strain>
    </source>
</reference>
<dbReference type="Gene3D" id="1.10.10.2840">
    <property type="entry name" value="PucR C-terminal helix-turn-helix domain"/>
    <property type="match status" value="1"/>
</dbReference>
<dbReference type="InterPro" id="IPR003018">
    <property type="entry name" value="GAF"/>
</dbReference>
<name>A0A378TK15_9MYCO</name>
<dbReference type="RefSeq" id="WP_115280109.1">
    <property type="nucleotide sequence ID" value="NZ_AP022600.1"/>
</dbReference>
<evidence type="ECO:0000313" key="4">
    <source>
        <dbReference type="Proteomes" id="UP000254978"/>
    </source>
</evidence>
<gene>
    <name evidence="3" type="ORF">NCTC10821_04633</name>
</gene>
<accession>A0A378TK15</accession>
<evidence type="ECO:0000256" key="1">
    <source>
        <dbReference type="ARBA" id="ARBA00006754"/>
    </source>
</evidence>
<feature type="domain" description="GAF" evidence="2">
    <location>
        <begin position="78"/>
        <end position="229"/>
    </location>
</feature>
<dbReference type="SUPFAM" id="SSF55781">
    <property type="entry name" value="GAF domain-like"/>
    <property type="match status" value="1"/>
</dbReference>
<dbReference type="Proteomes" id="UP000254978">
    <property type="component" value="Unassembled WGS sequence"/>
</dbReference>
<keyword evidence="4" id="KW-1185">Reference proteome</keyword>
<organism evidence="3 4">
    <name type="scientific">Mycolicibacterium tokaiense</name>
    <dbReference type="NCBI Taxonomy" id="39695"/>
    <lineage>
        <taxon>Bacteria</taxon>
        <taxon>Bacillati</taxon>
        <taxon>Actinomycetota</taxon>
        <taxon>Actinomycetes</taxon>
        <taxon>Mycobacteriales</taxon>
        <taxon>Mycobacteriaceae</taxon>
        <taxon>Mycolicibacterium</taxon>
    </lineage>
</organism>
<dbReference type="SMART" id="SM00065">
    <property type="entry name" value="GAF"/>
    <property type="match status" value="1"/>
</dbReference>
<evidence type="ECO:0000259" key="2">
    <source>
        <dbReference type="SMART" id="SM00065"/>
    </source>
</evidence>
<protein>
    <submittedName>
        <fullName evidence="3">Signal transduction protein containing GAF and PtsI domains</fullName>
    </submittedName>
</protein>
<dbReference type="Gene3D" id="3.30.450.40">
    <property type="match status" value="1"/>
</dbReference>
<comment type="similarity">
    <text evidence="1">Belongs to the CdaR family.</text>
</comment>
<dbReference type="InterPro" id="IPR025736">
    <property type="entry name" value="PucR_C-HTH_dom"/>
</dbReference>